<keyword evidence="1" id="KW-1133">Transmembrane helix</keyword>
<gene>
    <name evidence="2" type="ORF">KDL01_10060</name>
</gene>
<reference evidence="2" key="1">
    <citation type="submission" date="2021-04" db="EMBL/GenBank/DDBJ databases">
        <title>Genome based classification of Actinospica acidithermotolerans sp. nov., an actinobacterium isolated from an Indonesian hot spring.</title>
        <authorList>
            <person name="Kusuma A.B."/>
            <person name="Putra K.E."/>
            <person name="Nafisah S."/>
            <person name="Loh J."/>
            <person name="Nouioui I."/>
            <person name="Goodfellow M."/>
        </authorList>
    </citation>
    <scope>NUCLEOTIDE SEQUENCE</scope>
    <source>
        <strain evidence="2">CSCA 57</strain>
    </source>
</reference>
<comment type="caution">
    <text evidence="2">The sequence shown here is derived from an EMBL/GenBank/DDBJ whole genome shotgun (WGS) entry which is preliminary data.</text>
</comment>
<dbReference type="RefSeq" id="WP_212528130.1">
    <property type="nucleotide sequence ID" value="NZ_JAGSOG010000035.1"/>
</dbReference>
<organism evidence="2 3">
    <name type="scientific">Actinospica durhamensis</name>
    <dbReference type="NCBI Taxonomy" id="1508375"/>
    <lineage>
        <taxon>Bacteria</taxon>
        <taxon>Bacillati</taxon>
        <taxon>Actinomycetota</taxon>
        <taxon>Actinomycetes</taxon>
        <taxon>Catenulisporales</taxon>
        <taxon>Actinospicaceae</taxon>
        <taxon>Actinospica</taxon>
    </lineage>
</organism>
<feature type="transmembrane region" description="Helical" evidence="1">
    <location>
        <begin position="12"/>
        <end position="35"/>
    </location>
</feature>
<accession>A0A941IM06</accession>
<sequence length="198" mass="21380">MYQAAANGSSGTPWWGTLAVTLGTIIVTTWANLLVSRRQARTQVDLKALELDRASAGAAREQKAAAFHRFLEAADDAWQGANDLYAAARPNVSAGRAWRRRSRGNATPPAPSYREATRHLVSPLTSAYLKLSIVADEQTRTAADTYMIGLNDLMQRAGEGRWQDETSAARNALLEAMRAELGTDEPGKRAGRAGAPLT</sequence>
<protein>
    <submittedName>
        <fullName evidence="2">Uncharacterized protein</fullName>
    </submittedName>
</protein>
<name>A0A941IM06_9ACTN</name>
<dbReference type="AlphaFoldDB" id="A0A941IM06"/>
<evidence type="ECO:0000256" key="1">
    <source>
        <dbReference type="SAM" id="Phobius"/>
    </source>
</evidence>
<keyword evidence="1" id="KW-0472">Membrane</keyword>
<dbReference type="EMBL" id="JAGSOG010000035">
    <property type="protein sequence ID" value="MBR7833610.1"/>
    <property type="molecule type" value="Genomic_DNA"/>
</dbReference>
<proteinExistence type="predicted"/>
<keyword evidence="1" id="KW-0812">Transmembrane</keyword>
<evidence type="ECO:0000313" key="3">
    <source>
        <dbReference type="Proteomes" id="UP000675781"/>
    </source>
</evidence>
<evidence type="ECO:0000313" key="2">
    <source>
        <dbReference type="EMBL" id="MBR7833610.1"/>
    </source>
</evidence>
<keyword evidence="3" id="KW-1185">Reference proteome</keyword>
<dbReference type="Proteomes" id="UP000675781">
    <property type="component" value="Unassembled WGS sequence"/>
</dbReference>